<accession>A0A1M5CFS1</accession>
<dbReference type="OrthoDB" id="9804353at2"/>
<dbReference type="SUPFAM" id="SSF161098">
    <property type="entry name" value="MetI-like"/>
    <property type="match status" value="1"/>
</dbReference>
<feature type="transmembrane region" description="Helical" evidence="7">
    <location>
        <begin position="202"/>
        <end position="223"/>
    </location>
</feature>
<evidence type="ECO:0000256" key="5">
    <source>
        <dbReference type="ARBA" id="ARBA00022989"/>
    </source>
</evidence>
<organism evidence="9 10">
    <name type="scientific">Lampropedia hyalina DSM 16112</name>
    <dbReference type="NCBI Taxonomy" id="1122156"/>
    <lineage>
        <taxon>Bacteria</taxon>
        <taxon>Pseudomonadati</taxon>
        <taxon>Pseudomonadota</taxon>
        <taxon>Betaproteobacteria</taxon>
        <taxon>Burkholderiales</taxon>
        <taxon>Comamonadaceae</taxon>
        <taxon>Lampropedia</taxon>
    </lineage>
</organism>
<evidence type="ECO:0000256" key="6">
    <source>
        <dbReference type="ARBA" id="ARBA00023136"/>
    </source>
</evidence>
<evidence type="ECO:0000256" key="4">
    <source>
        <dbReference type="ARBA" id="ARBA00022692"/>
    </source>
</evidence>
<evidence type="ECO:0000256" key="3">
    <source>
        <dbReference type="ARBA" id="ARBA00022475"/>
    </source>
</evidence>
<keyword evidence="6 7" id="KW-0472">Membrane</keyword>
<comment type="subcellular location">
    <subcellularLocation>
        <location evidence="1 7">Cell membrane</location>
        <topology evidence="1 7">Multi-pass membrane protein</topology>
    </subcellularLocation>
</comment>
<feature type="transmembrane region" description="Helical" evidence="7">
    <location>
        <begin position="57"/>
        <end position="78"/>
    </location>
</feature>
<name>A0A1M5CFS1_9BURK</name>
<dbReference type="PANTHER" id="PTHR30151">
    <property type="entry name" value="ALKANE SULFONATE ABC TRANSPORTER-RELATED, MEMBRANE SUBUNIT"/>
    <property type="match status" value="1"/>
</dbReference>
<feature type="transmembrane region" description="Helical" evidence="7">
    <location>
        <begin position="244"/>
        <end position="274"/>
    </location>
</feature>
<evidence type="ECO:0000259" key="8">
    <source>
        <dbReference type="PROSITE" id="PS50928"/>
    </source>
</evidence>
<keyword evidence="3" id="KW-1003">Cell membrane</keyword>
<keyword evidence="2 7" id="KW-0813">Transport</keyword>
<evidence type="ECO:0000256" key="1">
    <source>
        <dbReference type="ARBA" id="ARBA00004651"/>
    </source>
</evidence>
<feature type="transmembrane region" description="Helical" evidence="7">
    <location>
        <begin position="144"/>
        <end position="164"/>
    </location>
</feature>
<proteinExistence type="inferred from homology"/>
<comment type="similarity">
    <text evidence="7">Belongs to the binding-protein-dependent transport system permease family.</text>
</comment>
<evidence type="ECO:0000313" key="10">
    <source>
        <dbReference type="Proteomes" id="UP000184327"/>
    </source>
</evidence>
<keyword evidence="10" id="KW-1185">Reference proteome</keyword>
<dbReference type="Pfam" id="PF00528">
    <property type="entry name" value="BPD_transp_1"/>
    <property type="match status" value="1"/>
</dbReference>
<feature type="transmembrane region" description="Helical" evidence="7">
    <location>
        <begin position="176"/>
        <end position="196"/>
    </location>
</feature>
<dbReference type="CDD" id="cd06261">
    <property type="entry name" value="TM_PBP2"/>
    <property type="match status" value="1"/>
</dbReference>
<evidence type="ECO:0000256" key="7">
    <source>
        <dbReference type="RuleBase" id="RU363032"/>
    </source>
</evidence>
<sequence length="335" mass="36111">MGEALASAKFQPDRRSRVTWLTKDALLGVSAVGAWALAAISAIALEDVGDWSETRHYAIGTAVIAALLLAALSGGRWWPGVREKVIHKSPWLIVSGLLLTLWELAAAKLGWVPQPFFPPPQALVEVFVWEWQEVGKHLLASLRLVVVGAIVGAAVGFVIGVSIGWSTHIGYWAHPVLRFIGPLPSTALLPVVFFIFPSSYGASIFLIALAAGFPVAILSWSGVANVDKAYYDVARTQGLSTWGLIFKVAIPAALPNVFVGLFMALGAAFSALMVAELVGVKAGLGFYIQWSQGWASYANVWATVLILALVCSSSITILFKFRDRLLSWQKGLVKW</sequence>
<dbReference type="Gene3D" id="1.10.3720.10">
    <property type="entry name" value="MetI-like"/>
    <property type="match status" value="1"/>
</dbReference>
<gene>
    <name evidence="9" type="ORF">SAMN02745117_02150</name>
</gene>
<dbReference type="GO" id="GO:0005886">
    <property type="term" value="C:plasma membrane"/>
    <property type="evidence" value="ECO:0007669"/>
    <property type="project" value="UniProtKB-SubCell"/>
</dbReference>
<dbReference type="AlphaFoldDB" id="A0A1M5CFS1"/>
<dbReference type="Proteomes" id="UP000184327">
    <property type="component" value="Unassembled WGS sequence"/>
</dbReference>
<feature type="transmembrane region" description="Helical" evidence="7">
    <location>
        <begin position="25"/>
        <end position="45"/>
    </location>
</feature>
<dbReference type="STRING" id="1122156.SAMN02745117_02150"/>
<protein>
    <submittedName>
        <fullName evidence="9">NitT/TauT family transport system permease protein</fullName>
    </submittedName>
</protein>
<feature type="transmembrane region" description="Helical" evidence="7">
    <location>
        <begin position="294"/>
        <end position="319"/>
    </location>
</feature>
<dbReference type="InterPro" id="IPR035906">
    <property type="entry name" value="MetI-like_sf"/>
</dbReference>
<dbReference type="PROSITE" id="PS50928">
    <property type="entry name" value="ABC_TM1"/>
    <property type="match status" value="1"/>
</dbReference>
<dbReference type="RefSeq" id="WP_073356686.1">
    <property type="nucleotide sequence ID" value="NZ_FQUZ01000027.1"/>
</dbReference>
<evidence type="ECO:0000313" key="9">
    <source>
        <dbReference type="EMBL" id="SHF53593.1"/>
    </source>
</evidence>
<feature type="domain" description="ABC transmembrane type-1" evidence="8">
    <location>
        <begin position="138"/>
        <end position="318"/>
    </location>
</feature>
<dbReference type="InterPro" id="IPR000515">
    <property type="entry name" value="MetI-like"/>
</dbReference>
<evidence type="ECO:0000256" key="2">
    <source>
        <dbReference type="ARBA" id="ARBA00022448"/>
    </source>
</evidence>
<dbReference type="GO" id="GO:0055085">
    <property type="term" value="P:transmembrane transport"/>
    <property type="evidence" value="ECO:0007669"/>
    <property type="project" value="InterPro"/>
</dbReference>
<reference evidence="9 10" key="1">
    <citation type="submission" date="2016-11" db="EMBL/GenBank/DDBJ databases">
        <authorList>
            <person name="Jaros S."/>
            <person name="Januszkiewicz K."/>
            <person name="Wedrychowicz H."/>
        </authorList>
    </citation>
    <scope>NUCLEOTIDE SEQUENCE [LARGE SCALE GENOMIC DNA]</scope>
    <source>
        <strain evidence="9 10">DSM 16112</strain>
    </source>
</reference>
<keyword evidence="4 7" id="KW-0812">Transmembrane</keyword>
<dbReference type="PANTHER" id="PTHR30151:SF0">
    <property type="entry name" value="ABC TRANSPORTER PERMEASE PROTEIN MJ0413-RELATED"/>
    <property type="match status" value="1"/>
</dbReference>
<keyword evidence="5 7" id="KW-1133">Transmembrane helix</keyword>
<dbReference type="EMBL" id="FQUZ01000027">
    <property type="protein sequence ID" value="SHF53593.1"/>
    <property type="molecule type" value="Genomic_DNA"/>
</dbReference>